<sequence>MTDKSSMIAITIDGKKILAKKNQTILQAAKENQIQIPHLCYHPALKPSGSCKLCGVEVKSPSGRQVVMLSCILKVKENLSVKTESQLVKTHRKKAFNALLQMAPDSARIRELAQAFEVAVSPPPDGCIRCRLCIRVCNEIVKARALKMVKTQNGNRVMPEAGRCIGCGTCANLCPTNTIKVTDRDNVRTVSIKGETIGRLPLERCEGCGNRYATTRFLRHVEESTLDHPDTKEHHHLCPSCIKLMSNRAVTERERIKK</sequence>
<keyword evidence="8" id="KW-1185">Reference proteome</keyword>
<dbReference type="Gene3D" id="3.30.70.20">
    <property type="match status" value="1"/>
</dbReference>
<feature type="domain" description="2Fe-2S ferredoxin-type" evidence="5">
    <location>
        <begin position="6"/>
        <end position="87"/>
    </location>
</feature>
<dbReference type="Pfam" id="PF13510">
    <property type="entry name" value="Fer2_4"/>
    <property type="match status" value="1"/>
</dbReference>
<dbReference type="PANTHER" id="PTHR24960:SF79">
    <property type="entry name" value="PHOTOSYSTEM I IRON-SULFUR CENTER"/>
    <property type="match status" value="1"/>
</dbReference>
<keyword evidence="3" id="KW-0408">Iron</keyword>
<evidence type="ECO:0000256" key="1">
    <source>
        <dbReference type="ARBA" id="ARBA00022485"/>
    </source>
</evidence>
<gene>
    <name evidence="7" type="ORF">SAMN04487931_102483</name>
</gene>
<evidence type="ECO:0000256" key="2">
    <source>
        <dbReference type="ARBA" id="ARBA00022723"/>
    </source>
</evidence>
<dbReference type="RefSeq" id="WP_014955920.1">
    <property type="nucleotide sequence ID" value="NZ_FNLL01000002.1"/>
</dbReference>
<reference evidence="8" key="1">
    <citation type="submission" date="2016-10" db="EMBL/GenBank/DDBJ databases">
        <authorList>
            <person name="Varghese N."/>
            <person name="Submissions S."/>
        </authorList>
    </citation>
    <scope>NUCLEOTIDE SEQUENCE [LARGE SCALE GENOMIC DNA]</scope>
    <source>
        <strain evidence="8">DSM 3384</strain>
    </source>
</reference>
<dbReference type="AlphaFoldDB" id="A0A1H2E4B2"/>
<keyword evidence="4" id="KW-0411">Iron-sulfur</keyword>
<accession>A0A1H2E4B2</accession>
<name>A0A1H2E4B2_9BACT</name>
<proteinExistence type="predicted"/>
<dbReference type="SUPFAM" id="SSF54292">
    <property type="entry name" value="2Fe-2S ferredoxin-like"/>
    <property type="match status" value="1"/>
</dbReference>
<dbReference type="Pfam" id="PF12838">
    <property type="entry name" value="Fer4_7"/>
    <property type="match status" value="1"/>
</dbReference>
<dbReference type="PANTHER" id="PTHR24960">
    <property type="entry name" value="PHOTOSYSTEM I IRON-SULFUR CENTER-RELATED"/>
    <property type="match status" value="1"/>
</dbReference>
<keyword evidence="2" id="KW-0479">Metal-binding</keyword>
<protein>
    <submittedName>
        <fullName evidence="7">4Fe-4S dicluster domain-containing protein</fullName>
    </submittedName>
</protein>
<evidence type="ECO:0000256" key="3">
    <source>
        <dbReference type="ARBA" id="ARBA00023004"/>
    </source>
</evidence>
<keyword evidence="1" id="KW-0004">4Fe-4S</keyword>
<feature type="domain" description="4Fe-4S ferredoxin-type" evidence="6">
    <location>
        <begin position="155"/>
        <end position="184"/>
    </location>
</feature>
<dbReference type="InterPro" id="IPR036010">
    <property type="entry name" value="2Fe-2S_ferredoxin-like_sf"/>
</dbReference>
<dbReference type="GO" id="GO:0051539">
    <property type="term" value="F:4 iron, 4 sulfur cluster binding"/>
    <property type="evidence" value="ECO:0007669"/>
    <property type="project" value="UniProtKB-KW"/>
</dbReference>
<dbReference type="CDD" id="cd00207">
    <property type="entry name" value="fer2"/>
    <property type="match status" value="1"/>
</dbReference>
<dbReference type="InterPro" id="IPR050157">
    <property type="entry name" value="PSI_iron-sulfur_center"/>
</dbReference>
<evidence type="ECO:0000259" key="6">
    <source>
        <dbReference type="PROSITE" id="PS51379"/>
    </source>
</evidence>
<dbReference type="InterPro" id="IPR017896">
    <property type="entry name" value="4Fe4S_Fe-S-bd"/>
</dbReference>
<dbReference type="EMBL" id="FNLL01000002">
    <property type="protein sequence ID" value="SDT89865.1"/>
    <property type="molecule type" value="Genomic_DNA"/>
</dbReference>
<dbReference type="Gene3D" id="3.10.20.740">
    <property type="match status" value="1"/>
</dbReference>
<dbReference type="PROSITE" id="PS51085">
    <property type="entry name" value="2FE2S_FER_2"/>
    <property type="match status" value="1"/>
</dbReference>
<dbReference type="GO" id="GO:0046872">
    <property type="term" value="F:metal ion binding"/>
    <property type="evidence" value="ECO:0007669"/>
    <property type="project" value="UniProtKB-KW"/>
</dbReference>
<organism evidence="7 8">
    <name type="scientific">Desulfobacula phenolica</name>
    <dbReference type="NCBI Taxonomy" id="90732"/>
    <lineage>
        <taxon>Bacteria</taxon>
        <taxon>Pseudomonadati</taxon>
        <taxon>Thermodesulfobacteriota</taxon>
        <taxon>Desulfobacteria</taxon>
        <taxon>Desulfobacterales</taxon>
        <taxon>Desulfobacteraceae</taxon>
        <taxon>Desulfobacula</taxon>
    </lineage>
</organism>
<evidence type="ECO:0000259" key="5">
    <source>
        <dbReference type="PROSITE" id="PS51085"/>
    </source>
</evidence>
<dbReference type="SUPFAM" id="SSF54862">
    <property type="entry name" value="4Fe-4S ferredoxins"/>
    <property type="match status" value="1"/>
</dbReference>
<evidence type="ECO:0000256" key="4">
    <source>
        <dbReference type="ARBA" id="ARBA00023014"/>
    </source>
</evidence>
<dbReference type="InterPro" id="IPR001041">
    <property type="entry name" value="2Fe-2S_ferredoxin-type"/>
</dbReference>
<dbReference type="InterPro" id="IPR017900">
    <property type="entry name" value="4Fe4S_Fe_S_CS"/>
</dbReference>
<dbReference type="PROSITE" id="PS51379">
    <property type="entry name" value="4FE4S_FER_2"/>
    <property type="match status" value="1"/>
</dbReference>
<evidence type="ECO:0000313" key="7">
    <source>
        <dbReference type="EMBL" id="SDT89865.1"/>
    </source>
</evidence>
<dbReference type="Proteomes" id="UP000199608">
    <property type="component" value="Unassembled WGS sequence"/>
</dbReference>
<evidence type="ECO:0000313" key="8">
    <source>
        <dbReference type="Proteomes" id="UP000199608"/>
    </source>
</evidence>
<dbReference type="PROSITE" id="PS00198">
    <property type="entry name" value="4FE4S_FER_1"/>
    <property type="match status" value="1"/>
</dbReference>